<reference evidence="2 3" key="1">
    <citation type="submission" date="2023-11" db="EMBL/GenBank/DDBJ databases">
        <title>Halocaridina rubra genome assembly.</title>
        <authorList>
            <person name="Smith C."/>
        </authorList>
    </citation>
    <scope>NUCLEOTIDE SEQUENCE [LARGE SCALE GENOMIC DNA]</scope>
    <source>
        <strain evidence="2">EP-1</strain>
        <tissue evidence="2">Whole</tissue>
    </source>
</reference>
<evidence type="ECO:0000313" key="2">
    <source>
        <dbReference type="EMBL" id="KAK7067757.1"/>
    </source>
</evidence>
<accession>A0AAN8WMI1</accession>
<organism evidence="2 3">
    <name type="scientific">Halocaridina rubra</name>
    <name type="common">Hawaiian red shrimp</name>
    <dbReference type="NCBI Taxonomy" id="373956"/>
    <lineage>
        <taxon>Eukaryota</taxon>
        <taxon>Metazoa</taxon>
        <taxon>Ecdysozoa</taxon>
        <taxon>Arthropoda</taxon>
        <taxon>Crustacea</taxon>
        <taxon>Multicrustacea</taxon>
        <taxon>Malacostraca</taxon>
        <taxon>Eumalacostraca</taxon>
        <taxon>Eucarida</taxon>
        <taxon>Decapoda</taxon>
        <taxon>Pleocyemata</taxon>
        <taxon>Caridea</taxon>
        <taxon>Atyoidea</taxon>
        <taxon>Atyidae</taxon>
        <taxon>Halocaridina</taxon>
    </lineage>
</organism>
<feature type="region of interest" description="Disordered" evidence="1">
    <location>
        <begin position="122"/>
        <end position="184"/>
    </location>
</feature>
<dbReference type="EMBL" id="JAXCGZ010017756">
    <property type="protein sequence ID" value="KAK7067757.1"/>
    <property type="molecule type" value="Genomic_DNA"/>
</dbReference>
<name>A0AAN8WMI1_HALRR</name>
<protein>
    <submittedName>
        <fullName evidence="2">Uncharacterized protein</fullName>
    </submittedName>
</protein>
<gene>
    <name evidence="2" type="ORF">SK128_011244</name>
</gene>
<keyword evidence="3" id="KW-1185">Reference proteome</keyword>
<evidence type="ECO:0000256" key="1">
    <source>
        <dbReference type="SAM" id="MobiDB-lite"/>
    </source>
</evidence>
<comment type="caution">
    <text evidence="2">The sequence shown here is derived from an EMBL/GenBank/DDBJ whole genome shotgun (WGS) entry which is preliminary data.</text>
</comment>
<dbReference type="AlphaFoldDB" id="A0AAN8WMI1"/>
<dbReference type="Proteomes" id="UP001381693">
    <property type="component" value="Unassembled WGS sequence"/>
</dbReference>
<evidence type="ECO:0000313" key="3">
    <source>
        <dbReference type="Proteomes" id="UP001381693"/>
    </source>
</evidence>
<proteinExistence type="predicted"/>
<sequence length="184" mass="21058">MYKGSSWSRIMNDQTSFIPCYYEGEDIDNEIITTFTSSSREDLTWNDILRRSSFDGQDEMDLIRIDGQDVMDSIRADDQYVLESRRINGQDAMESRSDGQDIMEPRGIGVQDAMAPGNDVEPRRFGNQAGTASRGHSVHRRENSTRGRRNHRGDETNLTVSYSSRERARRTAPTMPPTYKEKHA</sequence>